<dbReference type="InterPro" id="IPR001492">
    <property type="entry name" value="Flagellin"/>
</dbReference>
<feature type="domain" description="Flagellin N-terminal" evidence="1">
    <location>
        <begin position="5"/>
        <end position="121"/>
    </location>
</feature>
<dbReference type="GO" id="GO:0005198">
    <property type="term" value="F:structural molecule activity"/>
    <property type="evidence" value="ECO:0007669"/>
    <property type="project" value="InterPro"/>
</dbReference>
<dbReference type="SUPFAM" id="SSF64518">
    <property type="entry name" value="Phase 1 flagellin"/>
    <property type="match status" value="2"/>
</dbReference>
<keyword evidence="3" id="KW-1185">Reference proteome</keyword>
<keyword evidence="2" id="KW-0969">Cilium</keyword>
<evidence type="ECO:0000313" key="2">
    <source>
        <dbReference type="EMBL" id="QDU90314.1"/>
    </source>
</evidence>
<keyword evidence="2" id="KW-0282">Flagellum</keyword>
<dbReference type="RefSeq" id="WP_261342786.1">
    <property type="nucleotide sequence ID" value="NZ_CP036291.1"/>
</dbReference>
<dbReference type="Proteomes" id="UP000317429">
    <property type="component" value="Chromosome"/>
</dbReference>
<dbReference type="EMBL" id="CP036291">
    <property type="protein sequence ID" value="QDU90314.1"/>
    <property type="molecule type" value="Genomic_DNA"/>
</dbReference>
<evidence type="ECO:0000313" key="3">
    <source>
        <dbReference type="Proteomes" id="UP000317429"/>
    </source>
</evidence>
<dbReference type="PANTHER" id="PTHR42792:SF1">
    <property type="entry name" value="FLAGELLAR HOOK-ASSOCIATED PROTEIN 3"/>
    <property type="match status" value="1"/>
</dbReference>
<name>A0A518DFR9_9BACT</name>
<organism evidence="2 3">
    <name type="scientific">Pirellulimonas nuda</name>
    <dbReference type="NCBI Taxonomy" id="2528009"/>
    <lineage>
        <taxon>Bacteria</taxon>
        <taxon>Pseudomonadati</taxon>
        <taxon>Planctomycetota</taxon>
        <taxon>Planctomycetia</taxon>
        <taxon>Pirellulales</taxon>
        <taxon>Lacipirellulaceae</taxon>
        <taxon>Pirellulimonas</taxon>
    </lineage>
</organism>
<proteinExistence type="predicted"/>
<sequence length="755" mass="77612">MVRERLRANVQGNQTDLFRLQNQLSTGRRLFSPSDDAPSALRAINLQRTIERKTQLQTNLRSAEQGLTKASSSLTEVSNVLNDLRAATLGVVGTDSSQDDRDAVIAQIDQALFTLLEIGSSKHLEQFLFSGTRSLDKPYEAAAQYVEYHGNESTLRSRVDTDLLFGVGLPGNEVFGGLSEAVRGTSDLEPRVTPQTRIVDINGGAGISPDGSIEIVYNPSVGGATQRAVIDLSKAHTLADVARLIETGAPTGAALVVEVAGGGFRVTAGDGAVAINEAAGGRAAEQLGLLSPIPSGQVVGGDLDPLLRNTTRLDDLLGSKAQGRLQLPGVRNDLTIRAASSGADFNNLTVEIVGTGTVGAESASYNASTNTLTVQIQPGATSAASLAAAINAEGTFVAAPDPRDAATAGTAGSGVAVVGTYAGATDTSGSGAPFDKASGLVIANGGAPFTVDTSTAETVEDLLNLLNRPETGLAAAINAEGTGIDVRTRRSGANLTIGENGGQTAGQLGIQTFHEGVKLAELNRGVGVTTRAGDDLEIELSDGATTTAFTVDLSAALTVQDALDAINTATGGAVTARLAAVGGGIELVDSSTLTPPVTLTVRSVSGSQAAIDLGLIATGQTEASVTSALPGAASLKGEDRASVEVDSVFNTLYRLREALQKDDNAPAVSAAVERLDDDLTRVTFARAEAGARLQNLDSVGTRLGEEDIQLRAALSIEIDVDFAQAVSDFQAKQFALQASLQTSASLLQLSILNFI</sequence>
<dbReference type="KEGG" id="pnd:Pla175_37170"/>
<keyword evidence="2" id="KW-0966">Cell projection</keyword>
<accession>A0A518DFR9</accession>
<dbReference type="AlphaFoldDB" id="A0A518DFR9"/>
<dbReference type="PANTHER" id="PTHR42792">
    <property type="entry name" value="FLAGELLIN"/>
    <property type="match status" value="1"/>
</dbReference>
<evidence type="ECO:0000259" key="1">
    <source>
        <dbReference type="Pfam" id="PF00669"/>
    </source>
</evidence>
<dbReference type="Pfam" id="PF00669">
    <property type="entry name" value="Flagellin_N"/>
    <property type="match status" value="1"/>
</dbReference>
<dbReference type="GO" id="GO:0009288">
    <property type="term" value="C:bacterial-type flagellum"/>
    <property type="evidence" value="ECO:0007669"/>
    <property type="project" value="InterPro"/>
</dbReference>
<gene>
    <name evidence="2" type="primary">flgL</name>
    <name evidence="2" type="ORF">Pla175_37170</name>
</gene>
<dbReference type="InterPro" id="IPR001029">
    <property type="entry name" value="Flagellin_N"/>
</dbReference>
<dbReference type="Gene3D" id="1.20.1330.10">
    <property type="entry name" value="f41 fragment of flagellin, N-terminal domain"/>
    <property type="match status" value="2"/>
</dbReference>
<protein>
    <submittedName>
        <fullName evidence="2">Flagellar hook-associated protein 3</fullName>
    </submittedName>
</protein>
<reference evidence="2 3" key="1">
    <citation type="submission" date="2019-02" db="EMBL/GenBank/DDBJ databases">
        <title>Deep-cultivation of Planctomycetes and their phenomic and genomic characterization uncovers novel biology.</title>
        <authorList>
            <person name="Wiegand S."/>
            <person name="Jogler M."/>
            <person name="Boedeker C."/>
            <person name="Pinto D."/>
            <person name="Vollmers J."/>
            <person name="Rivas-Marin E."/>
            <person name="Kohn T."/>
            <person name="Peeters S.H."/>
            <person name="Heuer A."/>
            <person name="Rast P."/>
            <person name="Oberbeckmann S."/>
            <person name="Bunk B."/>
            <person name="Jeske O."/>
            <person name="Meyerdierks A."/>
            <person name="Storesund J.E."/>
            <person name="Kallscheuer N."/>
            <person name="Luecker S."/>
            <person name="Lage O.M."/>
            <person name="Pohl T."/>
            <person name="Merkel B.J."/>
            <person name="Hornburger P."/>
            <person name="Mueller R.-W."/>
            <person name="Bruemmer F."/>
            <person name="Labrenz M."/>
            <person name="Spormann A.M."/>
            <person name="Op den Camp H."/>
            <person name="Overmann J."/>
            <person name="Amann R."/>
            <person name="Jetten M.S.M."/>
            <person name="Mascher T."/>
            <person name="Medema M.H."/>
            <person name="Devos D.P."/>
            <person name="Kaster A.-K."/>
            <person name="Ovreas L."/>
            <person name="Rohde M."/>
            <person name="Galperin M.Y."/>
            <person name="Jogler C."/>
        </authorList>
    </citation>
    <scope>NUCLEOTIDE SEQUENCE [LARGE SCALE GENOMIC DNA]</scope>
    <source>
        <strain evidence="2 3">Pla175</strain>
    </source>
</reference>